<dbReference type="Gene3D" id="1.20.58.340">
    <property type="entry name" value="Magnesium transport protein CorA, transmembrane region"/>
    <property type="match status" value="1"/>
</dbReference>
<dbReference type="InterPro" id="IPR002523">
    <property type="entry name" value="MgTranspt_CorA/ZnTranspt_ZntB"/>
</dbReference>
<proteinExistence type="predicted"/>
<evidence type="ECO:0000256" key="2">
    <source>
        <dbReference type="ARBA" id="ARBA00022692"/>
    </source>
</evidence>
<feature type="compositionally biased region" description="Polar residues" evidence="6">
    <location>
        <begin position="1626"/>
        <end position="1640"/>
    </location>
</feature>
<evidence type="ECO:0000313" key="8">
    <source>
        <dbReference type="EMBL" id="TGJ82820.1"/>
    </source>
</evidence>
<name>A0A4Z0YUM2_9PEZI</name>
<evidence type="ECO:0000256" key="7">
    <source>
        <dbReference type="SAM" id="Phobius"/>
    </source>
</evidence>
<dbReference type="OrthoDB" id="5430750at2759"/>
<feature type="compositionally biased region" description="Acidic residues" evidence="6">
    <location>
        <begin position="211"/>
        <end position="223"/>
    </location>
</feature>
<feature type="transmembrane region" description="Helical" evidence="7">
    <location>
        <begin position="1553"/>
        <end position="1573"/>
    </location>
</feature>
<keyword evidence="4 7" id="KW-0472">Membrane</keyword>
<feature type="compositionally biased region" description="Low complexity" evidence="6">
    <location>
        <begin position="190"/>
        <end position="200"/>
    </location>
</feature>
<keyword evidence="2 7" id="KW-0812">Transmembrane</keyword>
<dbReference type="SUPFAM" id="SSF144083">
    <property type="entry name" value="Magnesium transport protein CorA, transmembrane region"/>
    <property type="match status" value="1"/>
</dbReference>
<protein>
    <submittedName>
        <fullName evidence="8">Uncharacterized protein</fullName>
    </submittedName>
</protein>
<dbReference type="PANTHER" id="PTHR46494">
    <property type="entry name" value="CORA FAMILY METAL ION TRANSPORTER (EUROFUNG)"/>
    <property type="match status" value="1"/>
</dbReference>
<organism evidence="8 9">
    <name type="scientific">Xylaria hypoxylon</name>
    <dbReference type="NCBI Taxonomy" id="37992"/>
    <lineage>
        <taxon>Eukaryota</taxon>
        <taxon>Fungi</taxon>
        <taxon>Dikarya</taxon>
        <taxon>Ascomycota</taxon>
        <taxon>Pezizomycotina</taxon>
        <taxon>Sordariomycetes</taxon>
        <taxon>Xylariomycetidae</taxon>
        <taxon>Xylariales</taxon>
        <taxon>Xylariaceae</taxon>
        <taxon>Xylaria</taxon>
    </lineage>
</organism>
<evidence type="ECO:0000256" key="3">
    <source>
        <dbReference type="ARBA" id="ARBA00022989"/>
    </source>
</evidence>
<feature type="compositionally biased region" description="Basic residues" evidence="6">
    <location>
        <begin position="230"/>
        <end position="244"/>
    </location>
</feature>
<dbReference type="InterPro" id="IPR045863">
    <property type="entry name" value="CorA_TM1_TM2"/>
</dbReference>
<evidence type="ECO:0000313" key="9">
    <source>
        <dbReference type="Proteomes" id="UP000297716"/>
    </source>
</evidence>
<dbReference type="GO" id="GO:0000287">
    <property type="term" value="F:magnesium ion binding"/>
    <property type="evidence" value="ECO:0007669"/>
    <property type="project" value="TreeGrafter"/>
</dbReference>
<keyword evidence="9" id="KW-1185">Reference proteome</keyword>
<feature type="compositionally biased region" description="Polar residues" evidence="6">
    <location>
        <begin position="249"/>
        <end position="267"/>
    </location>
</feature>
<feature type="region of interest" description="Disordered" evidence="6">
    <location>
        <begin position="938"/>
        <end position="979"/>
    </location>
</feature>
<dbReference type="Proteomes" id="UP000297716">
    <property type="component" value="Unassembled WGS sequence"/>
</dbReference>
<dbReference type="Pfam" id="PF01544">
    <property type="entry name" value="CorA"/>
    <property type="match status" value="1"/>
</dbReference>
<dbReference type="GO" id="GO:0015087">
    <property type="term" value="F:cobalt ion transmembrane transporter activity"/>
    <property type="evidence" value="ECO:0007669"/>
    <property type="project" value="TreeGrafter"/>
</dbReference>
<dbReference type="GO" id="GO:0015095">
    <property type="term" value="F:magnesium ion transmembrane transporter activity"/>
    <property type="evidence" value="ECO:0007669"/>
    <property type="project" value="TreeGrafter"/>
</dbReference>
<feature type="region of interest" description="Disordered" evidence="6">
    <location>
        <begin position="779"/>
        <end position="801"/>
    </location>
</feature>
<dbReference type="PANTHER" id="PTHR46494:SF1">
    <property type="entry name" value="CORA FAMILY METAL ION TRANSPORTER (EUROFUNG)"/>
    <property type="match status" value="1"/>
</dbReference>
<keyword evidence="3 7" id="KW-1133">Transmembrane helix</keyword>
<evidence type="ECO:0000256" key="5">
    <source>
        <dbReference type="SAM" id="Coils"/>
    </source>
</evidence>
<feature type="coiled-coil region" evidence="5">
    <location>
        <begin position="1481"/>
        <end position="1512"/>
    </location>
</feature>
<feature type="transmembrane region" description="Helical" evidence="7">
    <location>
        <begin position="1519"/>
        <end position="1541"/>
    </location>
</feature>
<feature type="compositionally biased region" description="Basic and acidic residues" evidence="6">
    <location>
        <begin position="966"/>
        <end position="979"/>
    </location>
</feature>
<dbReference type="GO" id="GO:0050897">
    <property type="term" value="F:cobalt ion binding"/>
    <property type="evidence" value="ECO:0007669"/>
    <property type="project" value="TreeGrafter"/>
</dbReference>
<evidence type="ECO:0000256" key="1">
    <source>
        <dbReference type="ARBA" id="ARBA00004651"/>
    </source>
</evidence>
<reference evidence="8 9" key="1">
    <citation type="submission" date="2019-03" db="EMBL/GenBank/DDBJ databases">
        <title>Draft genome sequence of Xylaria hypoxylon DSM 108379, a ubiquitous saprotrophic-parasitic fungi on hardwood.</title>
        <authorList>
            <person name="Buettner E."/>
            <person name="Leonhardt S."/>
            <person name="Gebauer A.M."/>
            <person name="Liers C."/>
            <person name="Hofrichter M."/>
            <person name="Kellner H."/>
        </authorList>
    </citation>
    <scope>NUCLEOTIDE SEQUENCE [LARGE SCALE GENOMIC DNA]</scope>
    <source>
        <strain evidence="8 9">DSM 108379</strain>
    </source>
</reference>
<comment type="caution">
    <text evidence="8">The sequence shown here is derived from an EMBL/GenBank/DDBJ whole genome shotgun (WGS) entry which is preliminary data.</text>
</comment>
<sequence>MTKVILKYDGDDAASISQRSRPLILVPGSYRNPAENQTPSTSNPVPEVPGIIPASQHTSHDNLPIFQPINLGSITSRAVSQASSESTCLVTDSDATPNLNELGEGAVHGFDQEHTHRTGMPKRTANQSTSTRRCRVAYVEDADSEESTSRANSFTSLVAETGGFGDHHQHMTADPSFPESEVSQDREPSKSSSRVTSSPPSDDDHPPTSSDDWDCEISSEDDQSPLPPRSRLKHKKVFPRRTLRPRPTESPTPRNYRNPFSSNYSNYPQLLAQNAPSYGQPPLSYNYHGPQPGLNVPPYAPSAPGPSYESPVSPYTQYPGFNIPSGYPSYEQHLPSNPHYLTSNPNYFQQPPPPSTYNPEPPIESHPLDPMPRIINPNEHIPHTAPIIKTTSLYKPPVSFDPSGHDISFQIPLKSSSTIDTQVKGKSVIFDLKCNGAMSGHWGMDSSPLGRGGKSYLTRIRSLEHYADRSGQDRITIIRPHLNESNKPDGTRTLRWLHLQQNTLCLNDLRELIRNCRFLDDDLITVADRFLEIECAKFEKKYSSGSQQGYYIEPGTVLRCDVRYDQDPSRGAKSVFFCSVPYLQLGDHGEPGEFGEEGKIRTHPARTLMESLYDYDLLDDRDSRQAILQCFPPGQDSILYIPQIWYLLCGSDILISYSQLSLDEIRGDSIQTRNESERSLIAVVTDLDNHQFSVALKSTDSFFSAIGRIEALRSNAGGNTLHDYDLVLENDEYLIPKKWLDIVDCDPLPLLKITLKFRTKTEKKSLALTVRERRAQFAKKHTVDSSASDDDNPQLGHFQQAPATRTLNSRQANHPDAQELRASAKQSVYAYALTSYKGTMDDPEAVTKDQFMNDDATQHSGQFDESYTPTLVGSLESRQDNARRRMQDLESHGMVVNDILSVSNEPEVFSVSTKAPETDLRPVVWDYLVDKWDRESHLSDHHDDIEQKGVDEDDATPISDPSSSKIAKDETPEVVDDRVTSASLNSVRGSRVFETLPQRYDRERPMIPFLQWDNSKTSADYVGSDIIVRRVLDQVHDRLLRNSDHYKMYNRSRDSTLEILQNRESPLYTAIYGEQVDKILSFRSKIAAKRKDQLFQSSKDLIQKFIPINFDHDATKKIWGAVYTICQTLDGILKFDQEECGDFYLVQDYTGDDGLVHHLGLTLPENSMQGCAECSTKFRTVEDGIAHLNGAHFPTNSSTPPDSADENRKFWLRTPSQVQVEARINIFLMFLEDCTDAFKKLNKIANDLHFGSLKASDTEDVKGYPVFESLVRVFEHITIILTSSCDFMVRVEKAMRKGHPKVLDNNKLKSQLRRTLNQIVSSAQKDLEQAKVDIILASRTENRPGDATLASIGPEFIIAAISNGLFLRQLRETPDNSTSPKDDMDADSMETKHVNVGEVYKRYANKLQLQVNQRPQKRLLPDIYALEEELDILLRLNHWQQKFCHDFLRVLDPISYRITTKARISYFRTESHYLLKTIRRLEVRYNDLHSLQKRAEKLRDQLQQSIEIEEESHGKAIRVFTFVTLFFLPLSFVTSFFGMNTTDIRNTDYDQKLFWVTSLPTTALVIGVAYLYGYKWKSWQERSNRRRSIRSTKRETEHGTRVLRFPSLMGFFRGAVANHDLENGGVQRQGTDLSFMSTQPGKEKSRRRIRSWIAHRSNTK</sequence>
<accession>A0A4Z0YUM2</accession>
<feature type="region of interest" description="Disordered" evidence="6">
    <location>
        <begin position="1623"/>
        <end position="1660"/>
    </location>
</feature>
<dbReference type="GO" id="GO:0005886">
    <property type="term" value="C:plasma membrane"/>
    <property type="evidence" value="ECO:0007669"/>
    <property type="project" value="UniProtKB-SubCell"/>
</dbReference>
<feature type="region of interest" description="Disordered" evidence="6">
    <location>
        <begin position="113"/>
        <end position="133"/>
    </location>
</feature>
<comment type="subcellular location">
    <subcellularLocation>
        <location evidence="1">Cell membrane</location>
        <topology evidence="1">Multi-pass membrane protein</topology>
    </subcellularLocation>
</comment>
<keyword evidence="5" id="KW-0175">Coiled coil</keyword>
<evidence type="ECO:0000256" key="4">
    <source>
        <dbReference type="ARBA" id="ARBA00023136"/>
    </source>
</evidence>
<evidence type="ECO:0000256" key="6">
    <source>
        <dbReference type="SAM" id="MobiDB-lite"/>
    </source>
</evidence>
<gene>
    <name evidence="8" type="ORF">E0Z10_g5942</name>
</gene>
<dbReference type="STRING" id="37992.A0A4Z0YUM2"/>
<feature type="compositionally biased region" description="Basic and acidic residues" evidence="6">
    <location>
        <begin position="938"/>
        <end position="950"/>
    </location>
</feature>
<dbReference type="EMBL" id="SKBN01000114">
    <property type="protein sequence ID" value="TGJ82820.1"/>
    <property type="molecule type" value="Genomic_DNA"/>
</dbReference>
<feature type="region of interest" description="Disordered" evidence="6">
    <location>
        <begin position="160"/>
        <end position="267"/>
    </location>
</feature>